<dbReference type="VEuPathDB" id="VectorBase:CQUJHB000182"/>
<name>B0XKB3_CULQU</name>
<proteinExistence type="predicted"/>
<dbReference type="STRING" id="7176.B0XKB3"/>
<dbReference type="OrthoDB" id="2499658at2759"/>
<dbReference type="PROSITE" id="PS50219">
    <property type="entry name" value="CNH"/>
    <property type="match status" value="1"/>
</dbReference>
<feature type="domain" description="CNH" evidence="1">
    <location>
        <begin position="121"/>
        <end position="393"/>
    </location>
</feature>
<accession>B0XKB3</accession>
<evidence type="ECO:0000259" key="1">
    <source>
        <dbReference type="PROSITE" id="PS50219"/>
    </source>
</evidence>
<keyword evidence="4" id="KW-1185">Reference proteome</keyword>
<sequence>MSAVKLKLLTNHLENRRLFPTPQLYREIKNHLLLLSPQKLARNPAKGNMLNRRAFSEVLYDAPRTSKLKEDARQVEFVRIGQALKLEAIVRGDAPTSIASAGTVFKRPPWEPQCFYPTFSPRNDLVGDSWGPDQLFLASDEGTYLIKEDQTHRVVFDRTLCVKQLSVVEDHGIMLVRGGSAMQKDGHRVHVFRLSEFSDDRLGQRSRIDVKDRRIDKTRGCHLYAISRAGEAHLRMAVAVGRKLLIFQWKHTAAWTSWCPNSDNDTVEGFIFLKEITLHDLPSIMTILEGSCPNAGLLICVGFKHTFEVVSESTGHSTKLHEADTKKQAGIHLVAALDLYDGQDTELLLCYNLSFERLNEIGLSEPFAVLPVGSERESKERVFSSDWCGSDNW</sequence>
<dbReference type="AlphaFoldDB" id="B0XKB3"/>
<evidence type="ECO:0000313" key="4">
    <source>
        <dbReference type="Proteomes" id="UP000002320"/>
    </source>
</evidence>
<dbReference type="OMA" id="REWMICC"/>
<gene>
    <name evidence="3" type="primary">6054119</name>
    <name evidence="2" type="ORF">CpipJ_CPIJ019624</name>
</gene>
<organism>
    <name type="scientific">Culex quinquefasciatus</name>
    <name type="common">Southern house mosquito</name>
    <name type="synonym">Culex pungens</name>
    <dbReference type="NCBI Taxonomy" id="7176"/>
    <lineage>
        <taxon>Eukaryota</taxon>
        <taxon>Metazoa</taxon>
        <taxon>Ecdysozoa</taxon>
        <taxon>Arthropoda</taxon>
        <taxon>Hexapoda</taxon>
        <taxon>Insecta</taxon>
        <taxon>Pterygota</taxon>
        <taxon>Neoptera</taxon>
        <taxon>Endopterygota</taxon>
        <taxon>Diptera</taxon>
        <taxon>Nematocera</taxon>
        <taxon>Culicoidea</taxon>
        <taxon>Culicidae</taxon>
        <taxon>Culicinae</taxon>
        <taxon>Culicini</taxon>
        <taxon>Culex</taxon>
        <taxon>Culex</taxon>
    </lineage>
</organism>
<evidence type="ECO:0000313" key="3">
    <source>
        <dbReference type="EnsemblMetazoa" id="CPIJ019624-PA"/>
    </source>
</evidence>
<dbReference type="Proteomes" id="UP000002320">
    <property type="component" value="Unassembled WGS sequence"/>
</dbReference>
<evidence type="ECO:0000313" key="2">
    <source>
        <dbReference type="EMBL" id="EDS31538.1"/>
    </source>
</evidence>
<dbReference type="eggNOG" id="KOG3686">
    <property type="taxonomic scope" value="Eukaryota"/>
</dbReference>
<dbReference type="EnsemblMetazoa" id="CPIJ019624-RA">
    <property type="protein sequence ID" value="CPIJ019624-PA"/>
    <property type="gene ID" value="CPIJ019624"/>
</dbReference>
<reference evidence="3" key="2">
    <citation type="submission" date="2020-05" db="UniProtKB">
        <authorList>
            <consortium name="EnsemblMetazoa"/>
        </authorList>
    </citation>
    <scope>IDENTIFICATION</scope>
    <source>
        <strain evidence="3">JHB</strain>
    </source>
</reference>
<protein>
    <recommendedName>
        <fullName evidence="1">CNH domain-containing protein</fullName>
    </recommendedName>
</protein>
<dbReference type="HOGENOM" id="CLU_702587_0_0_1"/>
<dbReference type="Pfam" id="PF00780">
    <property type="entry name" value="CNH"/>
    <property type="match status" value="1"/>
</dbReference>
<dbReference type="InParanoid" id="B0XKB3"/>
<dbReference type="InterPro" id="IPR001180">
    <property type="entry name" value="CNH_dom"/>
</dbReference>
<dbReference type="EMBL" id="DS233774">
    <property type="protein sequence ID" value="EDS31538.1"/>
    <property type="molecule type" value="Genomic_DNA"/>
</dbReference>
<dbReference type="KEGG" id="cqu:CpipJ_CPIJ019624"/>
<reference evidence="2" key="1">
    <citation type="submission" date="2007-03" db="EMBL/GenBank/DDBJ databases">
        <title>Annotation of Culex pipiens quinquefasciatus.</title>
        <authorList>
            <consortium name="The Broad Institute Genome Sequencing Platform"/>
            <person name="Atkinson P.W."/>
            <person name="Hemingway J."/>
            <person name="Christensen B.M."/>
            <person name="Higgs S."/>
            <person name="Kodira C."/>
            <person name="Hannick L."/>
            <person name="Megy K."/>
            <person name="O'Leary S."/>
            <person name="Pearson M."/>
            <person name="Haas B.J."/>
            <person name="Mauceli E."/>
            <person name="Wortman J.R."/>
            <person name="Lee N.H."/>
            <person name="Guigo R."/>
            <person name="Stanke M."/>
            <person name="Alvarado L."/>
            <person name="Amedeo P."/>
            <person name="Antoine C.H."/>
            <person name="Arensburger P."/>
            <person name="Bidwell S.L."/>
            <person name="Crawford M."/>
            <person name="Camaro F."/>
            <person name="Devon K."/>
            <person name="Engels R."/>
            <person name="Hammond M."/>
            <person name="Howarth C."/>
            <person name="Koehrsen M."/>
            <person name="Lawson D."/>
            <person name="Montgomery P."/>
            <person name="Nene V."/>
            <person name="Nusbaum C."/>
            <person name="Puiu D."/>
            <person name="Romero-Severson J."/>
            <person name="Severson D.W."/>
            <person name="Shumway M."/>
            <person name="Sisk P."/>
            <person name="Stolte C."/>
            <person name="Zeng Q."/>
            <person name="Eisenstadt E."/>
            <person name="Fraser-Liggett C."/>
            <person name="Strausberg R."/>
            <person name="Galagan J."/>
            <person name="Birren B."/>
            <person name="Collins F.H."/>
        </authorList>
    </citation>
    <scope>NUCLEOTIDE SEQUENCE [LARGE SCALE GENOMIC DNA]</scope>
    <source>
        <strain evidence="2">JHB</strain>
    </source>
</reference>
<dbReference type="VEuPathDB" id="VectorBase:CPIJ019624"/>